<feature type="domain" description="HTH lysR-type" evidence="5">
    <location>
        <begin position="1"/>
        <end position="58"/>
    </location>
</feature>
<comment type="similarity">
    <text evidence="1">Belongs to the LysR transcriptional regulatory family.</text>
</comment>
<dbReference type="SUPFAM" id="SSF46785">
    <property type="entry name" value="Winged helix' DNA-binding domain"/>
    <property type="match status" value="1"/>
</dbReference>
<dbReference type="InterPro" id="IPR036390">
    <property type="entry name" value="WH_DNA-bd_sf"/>
</dbReference>
<proteinExistence type="inferred from homology"/>
<dbReference type="PRINTS" id="PR00039">
    <property type="entry name" value="HTHLYSR"/>
</dbReference>
<accession>A0A261SJH1</accession>
<sequence>MELRHLRYFVAVAEEENVTRAAKRLQMRQPPLTQQIQILERELGVQLFHRSPRKITLNDSGRVFLDEALRLLKASEQAIAKVRIQARGCRSMLRVGLTTSALLHERTQALLHAFRLQYPDVEVRIEDGATLDLLNAVDDESLDVALIRTETTDYPGLESQRLADEPLVVAMPSTHRYTQAKSLNLADLHDEEFILPIQKANRGMSGTLIQNCEMAGFAPRVRHEPRRTNAALGMVATGMGIAVVAASVRSFPLQFVTYRPLAPRSSYVAPLNLVSRREARSPALAGFLGKAAELAEIPLSVLSTPTLFRSSGS</sequence>
<dbReference type="RefSeq" id="WP_094851254.1">
    <property type="nucleotide sequence ID" value="NZ_NEVM01000001.1"/>
</dbReference>
<evidence type="ECO:0000259" key="5">
    <source>
        <dbReference type="PROSITE" id="PS50931"/>
    </source>
</evidence>
<keyword evidence="4" id="KW-0804">Transcription</keyword>
<dbReference type="InterPro" id="IPR036388">
    <property type="entry name" value="WH-like_DNA-bd_sf"/>
</dbReference>
<dbReference type="GO" id="GO:0003700">
    <property type="term" value="F:DNA-binding transcription factor activity"/>
    <property type="evidence" value="ECO:0007669"/>
    <property type="project" value="InterPro"/>
</dbReference>
<dbReference type="PANTHER" id="PTHR30346">
    <property type="entry name" value="TRANSCRIPTIONAL DUAL REGULATOR HCAR-RELATED"/>
    <property type="match status" value="1"/>
</dbReference>
<organism evidence="6 7">
    <name type="scientific">Bordetella genomosp. 10</name>
    <dbReference type="NCBI Taxonomy" id="1416804"/>
    <lineage>
        <taxon>Bacteria</taxon>
        <taxon>Pseudomonadati</taxon>
        <taxon>Pseudomonadota</taxon>
        <taxon>Betaproteobacteria</taxon>
        <taxon>Burkholderiales</taxon>
        <taxon>Alcaligenaceae</taxon>
        <taxon>Bordetella</taxon>
    </lineage>
</organism>
<dbReference type="PANTHER" id="PTHR30346:SF30">
    <property type="entry name" value="SMALL NEUTRAL PROTEASE REGULATORY PROTEIN"/>
    <property type="match status" value="1"/>
</dbReference>
<dbReference type="Pfam" id="PF03466">
    <property type="entry name" value="LysR_substrate"/>
    <property type="match status" value="1"/>
</dbReference>
<keyword evidence="7" id="KW-1185">Reference proteome</keyword>
<keyword evidence="2" id="KW-0805">Transcription regulation</keyword>
<dbReference type="GO" id="GO:0032993">
    <property type="term" value="C:protein-DNA complex"/>
    <property type="evidence" value="ECO:0007669"/>
    <property type="project" value="TreeGrafter"/>
</dbReference>
<dbReference type="EMBL" id="NEVM01000001">
    <property type="protein sequence ID" value="OZI37147.1"/>
    <property type="molecule type" value="Genomic_DNA"/>
</dbReference>
<dbReference type="AlphaFoldDB" id="A0A261SJH1"/>
<dbReference type="OrthoDB" id="5292387at2"/>
<dbReference type="Pfam" id="PF00126">
    <property type="entry name" value="HTH_1"/>
    <property type="match status" value="1"/>
</dbReference>
<name>A0A261SJH1_9BORD</name>
<evidence type="ECO:0000256" key="2">
    <source>
        <dbReference type="ARBA" id="ARBA00023015"/>
    </source>
</evidence>
<dbReference type="InterPro" id="IPR005119">
    <property type="entry name" value="LysR_subst-bd"/>
</dbReference>
<dbReference type="SUPFAM" id="SSF53850">
    <property type="entry name" value="Periplasmic binding protein-like II"/>
    <property type="match status" value="1"/>
</dbReference>
<dbReference type="Gene3D" id="3.40.190.10">
    <property type="entry name" value="Periplasmic binding protein-like II"/>
    <property type="match status" value="2"/>
</dbReference>
<evidence type="ECO:0000256" key="3">
    <source>
        <dbReference type="ARBA" id="ARBA00023125"/>
    </source>
</evidence>
<comment type="caution">
    <text evidence="6">The sequence shown here is derived from an EMBL/GenBank/DDBJ whole genome shotgun (WGS) entry which is preliminary data.</text>
</comment>
<evidence type="ECO:0000256" key="1">
    <source>
        <dbReference type="ARBA" id="ARBA00009437"/>
    </source>
</evidence>
<dbReference type="FunFam" id="1.10.10.10:FF:000001">
    <property type="entry name" value="LysR family transcriptional regulator"/>
    <property type="match status" value="1"/>
</dbReference>
<protein>
    <recommendedName>
        <fullName evidence="5">HTH lysR-type domain-containing protein</fullName>
    </recommendedName>
</protein>
<dbReference type="InterPro" id="IPR000847">
    <property type="entry name" value="LysR_HTH_N"/>
</dbReference>
<evidence type="ECO:0000313" key="7">
    <source>
        <dbReference type="Proteomes" id="UP000216020"/>
    </source>
</evidence>
<dbReference type="Proteomes" id="UP000216020">
    <property type="component" value="Unassembled WGS sequence"/>
</dbReference>
<reference evidence="7" key="1">
    <citation type="submission" date="2017-05" db="EMBL/GenBank/DDBJ databases">
        <title>Complete and WGS of Bordetella genogroups.</title>
        <authorList>
            <person name="Spilker T."/>
            <person name="Lipuma J."/>
        </authorList>
    </citation>
    <scope>NUCLEOTIDE SEQUENCE [LARGE SCALE GENOMIC DNA]</scope>
    <source>
        <strain evidence="7">AU16122</strain>
    </source>
</reference>
<evidence type="ECO:0000313" key="6">
    <source>
        <dbReference type="EMBL" id="OZI37147.1"/>
    </source>
</evidence>
<dbReference type="PROSITE" id="PS50931">
    <property type="entry name" value="HTH_LYSR"/>
    <property type="match status" value="1"/>
</dbReference>
<dbReference type="GO" id="GO:0003677">
    <property type="term" value="F:DNA binding"/>
    <property type="evidence" value="ECO:0007669"/>
    <property type="project" value="UniProtKB-KW"/>
</dbReference>
<gene>
    <name evidence="6" type="ORF">CAL29_01575</name>
</gene>
<evidence type="ECO:0000256" key="4">
    <source>
        <dbReference type="ARBA" id="ARBA00023163"/>
    </source>
</evidence>
<dbReference type="Gene3D" id="1.10.10.10">
    <property type="entry name" value="Winged helix-like DNA-binding domain superfamily/Winged helix DNA-binding domain"/>
    <property type="match status" value="1"/>
</dbReference>
<keyword evidence="3" id="KW-0238">DNA-binding</keyword>